<comment type="caution">
    <text evidence="2">The sequence shown here is derived from an EMBL/GenBank/DDBJ whole genome shotgun (WGS) entry which is preliminary data.</text>
</comment>
<protein>
    <submittedName>
        <fullName evidence="2">Uncharacterized protein</fullName>
    </submittedName>
</protein>
<evidence type="ECO:0000313" key="3">
    <source>
        <dbReference type="Proteomes" id="UP001258017"/>
    </source>
</evidence>
<keyword evidence="3" id="KW-1185">Reference proteome</keyword>
<evidence type="ECO:0000313" key="2">
    <source>
        <dbReference type="EMBL" id="KAK2587448.1"/>
    </source>
</evidence>
<gene>
    <name evidence="2" type="ORF">KPH14_003156</name>
</gene>
<dbReference type="EMBL" id="JAIFRP010000007">
    <property type="protein sequence ID" value="KAK2587448.1"/>
    <property type="molecule type" value="Genomic_DNA"/>
</dbReference>
<name>A0AAD9VUG8_9HYME</name>
<dbReference type="AlphaFoldDB" id="A0AAD9VUG8"/>
<feature type="region of interest" description="Disordered" evidence="1">
    <location>
        <begin position="71"/>
        <end position="90"/>
    </location>
</feature>
<organism evidence="2 3">
    <name type="scientific">Odynerus spinipes</name>
    <dbReference type="NCBI Taxonomy" id="1348599"/>
    <lineage>
        <taxon>Eukaryota</taxon>
        <taxon>Metazoa</taxon>
        <taxon>Ecdysozoa</taxon>
        <taxon>Arthropoda</taxon>
        <taxon>Hexapoda</taxon>
        <taxon>Insecta</taxon>
        <taxon>Pterygota</taxon>
        <taxon>Neoptera</taxon>
        <taxon>Endopterygota</taxon>
        <taxon>Hymenoptera</taxon>
        <taxon>Apocrita</taxon>
        <taxon>Aculeata</taxon>
        <taxon>Vespoidea</taxon>
        <taxon>Vespidae</taxon>
        <taxon>Eumeninae</taxon>
        <taxon>Odynerus</taxon>
    </lineage>
</organism>
<dbReference type="Proteomes" id="UP001258017">
    <property type="component" value="Unassembled WGS sequence"/>
</dbReference>
<sequence length="90" mass="10477">MRGTTKRWLDEDERAEAEEEEEEEEEKEEEEEAKEKEKKEKKLARSLIYAADKKMRGTVSSQCSCHLSSLFAAGQPDGEGSWPNFRRLPR</sequence>
<reference evidence="2" key="2">
    <citation type="journal article" date="2023" name="Commun. Biol.">
        <title>Intrasexual cuticular hydrocarbon dimorphism in a wasp sheds light on hydrocarbon biosynthesis genes in Hymenoptera.</title>
        <authorList>
            <person name="Moris V.C."/>
            <person name="Podsiadlowski L."/>
            <person name="Martin S."/>
            <person name="Oeyen J.P."/>
            <person name="Donath A."/>
            <person name="Petersen M."/>
            <person name="Wilbrandt J."/>
            <person name="Misof B."/>
            <person name="Liedtke D."/>
            <person name="Thamm M."/>
            <person name="Scheiner R."/>
            <person name="Schmitt T."/>
            <person name="Niehuis O."/>
        </authorList>
    </citation>
    <scope>NUCLEOTIDE SEQUENCE</scope>
    <source>
        <strain evidence="2">GBR_01_08_01A</strain>
    </source>
</reference>
<feature type="region of interest" description="Disordered" evidence="1">
    <location>
        <begin position="1"/>
        <end position="43"/>
    </location>
</feature>
<feature type="compositionally biased region" description="Acidic residues" evidence="1">
    <location>
        <begin position="10"/>
        <end position="32"/>
    </location>
</feature>
<evidence type="ECO:0000256" key="1">
    <source>
        <dbReference type="SAM" id="MobiDB-lite"/>
    </source>
</evidence>
<proteinExistence type="predicted"/>
<accession>A0AAD9VUG8</accession>
<reference evidence="2" key="1">
    <citation type="submission" date="2021-08" db="EMBL/GenBank/DDBJ databases">
        <authorList>
            <person name="Misof B."/>
            <person name="Oliver O."/>
            <person name="Podsiadlowski L."/>
            <person name="Donath A."/>
            <person name="Peters R."/>
            <person name="Mayer C."/>
            <person name="Rust J."/>
            <person name="Gunkel S."/>
            <person name="Lesny P."/>
            <person name="Martin S."/>
            <person name="Oeyen J.P."/>
            <person name="Petersen M."/>
            <person name="Panagiotis P."/>
            <person name="Wilbrandt J."/>
            <person name="Tanja T."/>
        </authorList>
    </citation>
    <scope>NUCLEOTIDE SEQUENCE</scope>
    <source>
        <strain evidence="2">GBR_01_08_01A</strain>
        <tissue evidence="2">Thorax + abdomen</tissue>
    </source>
</reference>